<gene>
    <name evidence="2" type="ORF">RFI_23889</name>
</gene>
<feature type="region of interest" description="Disordered" evidence="1">
    <location>
        <begin position="56"/>
        <end position="80"/>
    </location>
</feature>
<proteinExistence type="predicted"/>
<sequence>MLAKQVTLIFVSKKKNIVFLFLKNNKKDFEGGCISLEHLASARNVKQAKNVPAVVKRKNSLTNSQASTESSVSQVSTSTTATAASLASTMRSASSNAYQSIATLPTGVSSPQRARSIDEEKDDPLDDAPNNTNSNDNKQTEPAPNVKRARSRGFTLGIEEIE</sequence>
<dbReference type="Proteomes" id="UP000023152">
    <property type="component" value="Unassembled WGS sequence"/>
</dbReference>
<feature type="region of interest" description="Disordered" evidence="1">
    <location>
        <begin position="101"/>
        <end position="162"/>
    </location>
</feature>
<feature type="compositionally biased region" description="Low complexity" evidence="1">
    <location>
        <begin position="64"/>
        <end position="80"/>
    </location>
</feature>
<keyword evidence="3" id="KW-1185">Reference proteome</keyword>
<protein>
    <submittedName>
        <fullName evidence="2">Uncharacterized protein</fullName>
    </submittedName>
</protein>
<dbReference type="AlphaFoldDB" id="X6MIK3"/>
<evidence type="ECO:0000256" key="1">
    <source>
        <dbReference type="SAM" id="MobiDB-lite"/>
    </source>
</evidence>
<dbReference type="EMBL" id="ASPP01020577">
    <property type="protein sequence ID" value="ETO13481.1"/>
    <property type="molecule type" value="Genomic_DNA"/>
</dbReference>
<organism evidence="2 3">
    <name type="scientific">Reticulomyxa filosa</name>
    <dbReference type="NCBI Taxonomy" id="46433"/>
    <lineage>
        <taxon>Eukaryota</taxon>
        <taxon>Sar</taxon>
        <taxon>Rhizaria</taxon>
        <taxon>Retaria</taxon>
        <taxon>Foraminifera</taxon>
        <taxon>Monothalamids</taxon>
        <taxon>Reticulomyxidae</taxon>
        <taxon>Reticulomyxa</taxon>
    </lineage>
</organism>
<evidence type="ECO:0000313" key="3">
    <source>
        <dbReference type="Proteomes" id="UP000023152"/>
    </source>
</evidence>
<accession>X6MIK3</accession>
<evidence type="ECO:0000313" key="2">
    <source>
        <dbReference type="EMBL" id="ETO13481.1"/>
    </source>
</evidence>
<feature type="compositionally biased region" description="Polar residues" evidence="1">
    <location>
        <begin position="129"/>
        <end position="142"/>
    </location>
</feature>
<reference evidence="2 3" key="1">
    <citation type="journal article" date="2013" name="Curr. Biol.">
        <title>The Genome of the Foraminiferan Reticulomyxa filosa.</title>
        <authorList>
            <person name="Glockner G."/>
            <person name="Hulsmann N."/>
            <person name="Schleicher M."/>
            <person name="Noegel A.A."/>
            <person name="Eichinger L."/>
            <person name="Gallinger C."/>
            <person name="Pawlowski J."/>
            <person name="Sierra R."/>
            <person name="Euteneuer U."/>
            <person name="Pillet L."/>
            <person name="Moustafa A."/>
            <person name="Platzer M."/>
            <person name="Groth M."/>
            <person name="Szafranski K."/>
            <person name="Schliwa M."/>
        </authorList>
    </citation>
    <scope>NUCLEOTIDE SEQUENCE [LARGE SCALE GENOMIC DNA]</scope>
</reference>
<feature type="compositionally biased region" description="Polar residues" evidence="1">
    <location>
        <begin position="101"/>
        <end position="113"/>
    </location>
</feature>
<name>X6MIK3_RETFI</name>
<comment type="caution">
    <text evidence="2">The sequence shown here is derived from an EMBL/GenBank/DDBJ whole genome shotgun (WGS) entry which is preliminary data.</text>
</comment>